<feature type="transmembrane region" description="Helical" evidence="1">
    <location>
        <begin position="54"/>
        <end position="76"/>
    </location>
</feature>
<comment type="caution">
    <text evidence="2">The sequence shown here is derived from an EMBL/GenBank/DDBJ whole genome shotgun (WGS) entry which is preliminary data.</text>
</comment>
<keyword evidence="1" id="KW-0812">Transmembrane</keyword>
<protein>
    <submittedName>
        <fullName evidence="2">Uncharacterized protein</fullName>
    </submittedName>
</protein>
<reference evidence="2 3" key="1">
    <citation type="submission" date="2017-04" db="EMBL/GenBank/DDBJ databases">
        <title>Draft genome sequence of Marssonina coronaria NL1: causal agent of apple blotch.</title>
        <authorList>
            <person name="Cheng Q."/>
        </authorList>
    </citation>
    <scope>NUCLEOTIDE SEQUENCE [LARGE SCALE GENOMIC DNA]</scope>
    <source>
        <strain evidence="2 3">NL1</strain>
    </source>
</reference>
<keyword evidence="3" id="KW-1185">Reference proteome</keyword>
<dbReference type="InParanoid" id="A0A218Z4W8"/>
<gene>
    <name evidence="2" type="ORF">B2J93_3664</name>
</gene>
<name>A0A218Z4W8_9HELO</name>
<organism evidence="2 3">
    <name type="scientific">Diplocarpon coronariae</name>
    <dbReference type="NCBI Taxonomy" id="2795749"/>
    <lineage>
        <taxon>Eukaryota</taxon>
        <taxon>Fungi</taxon>
        <taxon>Dikarya</taxon>
        <taxon>Ascomycota</taxon>
        <taxon>Pezizomycotina</taxon>
        <taxon>Leotiomycetes</taxon>
        <taxon>Helotiales</taxon>
        <taxon>Drepanopezizaceae</taxon>
        <taxon>Diplocarpon</taxon>
    </lineage>
</organism>
<dbReference type="AlphaFoldDB" id="A0A218Z4W8"/>
<keyword evidence="1" id="KW-1133">Transmembrane helix</keyword>
<accession>A0A218Z4W8</accession>
<feature type="transmembrane region" description="Helical" evidence="1">
    <location>
        <begin position="12"/>
        <end position="34"/>
    </location>
</feature>
<dbReference type="EMBL" id="MZNU01000202">
    <property type="protein sequence ID" value="OWP03038.1"/>
    <property type="molecule type" value="Genomic_DNA"/>
</dbReference>
<feature type="transmembrane region" description="Helical" evidence="1">
    <location>
        <begin position="103"/>
        <end position="125"/>
    </location>
</feature>
<dbReference type="Proteomes" id="UP000242519">
    <property type="component" value="Unassembled WGS sequence"/>
</dbReference>
<proteinExistence type="predicted"/>
<evidence type="ECO:0000313" key="3">
    <source>
        <dbReference type="Proteomes" id="UP000242519"/>
    </source>
</evidence>
<evidence type="ECO:0000256" key="1">
    <source>
        <dbReference type="SAM" id="Phobius"/>
    </source>
</evidence>
<evidence type="ECO:0000313" key="2">
    <source>
        <dbReference type="EMBL" id="OWP03038.1"/>
    </source>
</evidence>
<sequence length="261" mass="29155">MSEYPGLPPLAYFMHLLQASHLCYMVPVVLFFSITIGLQDAQGFGRNVTNKLSLLLTLVCVWALALVGEFITLRWLGQLLFWSATLTLDDQDSAAKLLRSVEVLLLVLAVLVVFTGWLVTIAVGCEKIRELWRELRSEQGDVDLEAQVEDGECEYQYSRSETAKQVSSREKLHVDPTAAANTEGIRLHATAAYVEHDEAVTIIASDSALVVPRAHNDLLVLRIIPWAPLPSDCWIVRHDDDVCKGWWPTGLVLRAIFEGRS</sequence>
<keyword evidence="1" id="KW-0472">Membrane</keyword>